<evidence type="ECO:0000313" key="1">
    <source>
        <dbReference type="EMBL" id="KAK7028455.1"/>
    </source>
</evidence>
<reference evidence="1 2" key="1">
    <citation type="journal article" date="2024" name="J Genomics">
        <title>Draft genome sequencing and assembly of Favolaschia claudopus CIRM-BRFM 2984 isolated from oak limbs.</title>
        <authorList>
            <person name="Navarro D."/>
            <person name="Drula E."/>
            <person name="Chaduli D."/>
            <person name="Cazenave R."/>
            <person name="Ahrendt S."/>
            <person name="Wang J."/>
            <person name="Lipzen A."/>
            <person name="Daum C."/>
            <person name="Barry K."/>
            <person name="Grigoriev I.V."/>
            <person name="Favel A."/>
            <person name="Rosso M.N."/>
            <person name="Martin F."/>
        </authorList>
    </citation>
    <scope>NUCLEOTIDE SEQUENCE [LARGE SCALE GENOMIC DNA]</scope>
    <source>
        <strain evidence="1 2">CIRM-BRFM 2984</strain>
    </source>
</reference>
<accession>A0AAW0BQ90</accession>
<dbReference type="Proteomes" id="UP001362999">
    <property type="component" value="Unassembled WGS sequence"/>
</dbReference>
<sequence>MASLSGLSGLRGRYASRRQPPVQRSAAERFLYVCHTLYHVYTEIDILCSDLAMGPHDALFSLLDTRELVRLMSTSRRIRSLTHEICFDISRLLRRFFGSRENVEQFRRMQQQTGTIISGSMGLQFFNRLTWEDSDLDLYVGRAMASLAAVFILENGYTFKAKENQELSISLQLPLSVNGQRMSYLGRGIADVFDFHKGEQKIQLIVAVTSPMEITLNFHSTCVMNFITHSTAFSLYPWHTFVLQKALIIETVGTGQEIGRQKYIDRGWTMLEFPASNSNSELGVRIPRCVGDSFTWSIPLPPLPPLVPRMPMYDYPVAPPVAEPDPTETAWLVDCMSYKVSMVLLENVRTPSPSPPASPAPANADVAEKIERLRKMLHRLEVAATNALYVAER</sequence>
<protein>
    <recommendedName>
        <fullName evidence="3">F-box domain-containing protein</fullName>
    </recommendedName>
</protein>
<dbReference type="EMBL" id="JAWWNJ010000028">
    <property type="protein sequence ID" value="KAK7028455.1"/>
    <property type="molecule type" value="Genomic_DNA"/>
</dbReference>
<name>A0AAW0BQ90_9AGAR</name>
<organism evidence="1 2">
    <name type="scientific">Favolaschia claudopus</name>
    <dbReference type="NCBI Taxonomy" id="2862362"/>
    <lineage>
        <taxon>Eukaryota</taxon>
        <taxon>Fungi</taxon>
        <taxon>Dikarya</taxon>
        <taxon>Basidiomycota</taxon>
        <taxon>Agaricomycotina</taxon>
        <taxon>Agaricomycetes</taxon>
        <taxon>Agaricomycetidae</taxon>
        <taxon>Agaricales</taxon>
        <taxon>Marasmiineae</taxon>
        <taxon>Mycenaceae</taxon>
        <taxon>Favolaschia</taxon>
    </lineage>
</organism>
<proteinExistence type="predicted"/>
<keyword evidence="2" id="KW-1185">Reference proteome</keyword>
<dbReference type="AlphaFoldDB" id="A0AAW0BQ90"/>
<gene>
    <name evidence="1" type="ORF">R3P38DRAFT_927432</name>
</gene>
<evidence type="ECO:0000313" key="2">
    <source>
        <dbReference type="Proteomes" id="UP001362999"/>
    </source>
</evidence>
<evidence type="ECO:0008006" key="3">
    <source>
        <dbReference type="Google" id="ProtNLM"/>
    </source>
</evidence>
<comment type="caution">
    <text evidence="1">The sequence shown here is derived from an EMBL/GenBank/DDBJ whole genome shotgun (WGS) entry which is preliminary data.</text>
</comment>